<dbReference type="EMBL" id="ML213506">
    <property type="protein sequence ID" value="TFK54101.1"/>
    <property type="molecule type" value="Genomic_DNA"/>
</dbReference>
<keyword evidence="3" id="KW-1185">Reference proteome</keyword>
<proteinExistence type="predicted"/>
<dbReference type="GO" id="GO:0004523">
    <property type="term" value="F:RNA-DNA hybrid ribonuclease activity"/>
    <property type="evidence" value="ECO:0007669"/>
    <property type="project" value="InterPro"/>
</dbReference>
<dbReference type="CDD" id="cd09276">
    <property type="entry name" value="Rnase_HI_RT_non_LTR"/>
    <property type="match status" value="1"/>
</dbReference>
<feature type="non-terminal residue" evidence="2">
    <location>
        <position position="117"/>
    </location>
</feature>
<dbReference type="SUPFAM" id="SSF53098">
    <property type="entry name" value="Ribonuclease H-like"/>
    <property type="match status" value="1"/>
</dbReference>
<dbReference type="OrthoDB" id="3265969at2759"/>
<organism evidence="2 3">
    <name type="scientific">Heliocybe sulcata</name>
    <dbReference type="NCBI Taxonomy" id="5364"/>
    <lineage>
        <taxon>Eukaryota</taxon>
        <taxon>Fungi</taxon>
        <taxon>Dikarya</taxon>
        <taxon>Basidiomycota</taxon>
        <taxon>Agaricomycotina</taxon>
        <taxon>Agaricomycetes</taxon>
        <taxon>Gloeophyllales</taxon>
        <taxon>Gloeophyllaceae</taxon>
        <taxon>Heliocybe</taxon>
    </lineage>
</organism>
<dbReference type="InterPro" id="IPR012337">
    <property type="entry name" value="RNaseH-like_sf"/>
</dbReference>
<protein>
    <recommendedName>
        <fullName evidence="1">RNase H type-1 domain-containing protein</fullName>
    </recommendedName>
</protein>
<gene>
    <name evidence="2" type="ORF">OE88DRAFT_1616175</name>
</gene>
<reference evidence="2 3" key="1">
    <citation type="journal article" date="2019" name="Nat. Ecol. Evol.">
        <title>Megaphylogeny resolves global patterns of mushroom evolution.</title>
        <authorList>
            <person name="Varga T."/>
            <person name="Krizsan K."/>
            <person name="Foldi C."/>
            <person name="Dima B."/>
            <person name="Sanchez-Garcia M."/>
            <person name="Sanchez-Ramirez S."/>
            <person name="Szollosi G.J."/>
            <person name="Szarkandi J.G."/>
            <person name="Papp V."/>
            <person name="Albert L."/>
            <person name="Andreopoulos W."/>
            <person name="Angelini C."/>
            <person name="Antonin V."/>
            <person name="Barry K.W."/>
            <person name="Bougher N.L."/>
            <person name="Buchanan P."/>
            <person name="Buyck B."/>
            <person name="Bense V."/>
            <person name="Catcheside P."/>
            <person name="Chovatia M."/>
            <person name="Cooper J."/>
            <person name="Damon W."/>
            <person name="Desjardin D."/>
            <person name="Finy P."/>
            <person name="Geml J."/>
            <person name="Haridas S."/>
            <person name="Hughes K."/>
            <person name="Justo A."/>
            <person name="Karasinski D."/>
            <person name="Kautmanova I."/>
            <person name="Kiss B."/>
            <person name="Kocsube S."/>
            <person name="Kotiranta H."/>
            <person name="LaButti K.M."/>
            <person name="Lechner B.E."/>
            <person name="Liimatainen K."/>
            <person name="Lipzen A."/>
            <person name="Lukacs Z."/>
            <person name="Mihaltcheva S."/>
            <person name="Morgado L.N."/>
            <person name="Niskanen T."/>
            <person name="Noordeloos M.E."/>
            <person name="Ohm R.A."/>
            <person name="Ortiz-Santana B."/>
            <person name="Ovrebo C."/>
            <person name="Racz N."/>
            <person name="Riley R."/>
            <person name="Savchenko A."/>
            <person name="Shiryaev A."/>
            <person name="Soop K."/>
            <person name="Spirin V."/>
            <person name="Szebenyi C."/>
            <person name="Tomsovsky M."/>
            <person name="Tulloss R.E."/>
            <person name="Uehling J."/>
            <person name="Grigoriev I.V."/>
            <person name="Vagvolgyi C."/>
            <person name="Papp T."/>
            <person name="Martin F.M."/>
            <person name="Miettinen O."/>
            <person name="Hibbett D.S."/>
            <person name="Nagy L.G."/>
        </authorList>
    </citation>
    <scope>NUCLEOTIDE SEQUENCE [LARGE SCALE GENOMIC DNA]</scope>
    <source>
        <strain evidence="2 3">OMC1185</strain>
    </source>
</reference>
<dbReference type="PROSITE" id="PS50879">
    <property type="entry name" value="RNASE_H_1"/>
    <property type="match status" value="1"/>
</dbReference>
<feature type="domain" description="RNase H type-1" evidence="1">
    <location>
        <begin position="1"/>
        <end position="104"/>
    </location>
</feature>
<evidence type="ECO:0000259" key="1">
    <source>
        <dbReference type="PROSITE" id="PS50879"/>
    </source>
</evidence>
<sequence>LGSLQEHIVYTGEGVGVMLALELLRKERQLQGNVSIGLDNQAIIQALPSRKTRPGYHVLEHIRKQAQRLVDRHTDLSLTFRWVPGHEDVTGNELADKEAKRAAKGKTSATHLLPQVL</sequence>
<dbReference type="Gene3D" id="3.30.420.10">
    <property type="entry name" value="Ribonuclease H-like superfamily/Ribonuclease H"/>
    <property type="match status" value="1"/>
</dbReference>
<dbReference type="InterPro" id="IPR036397">
    <property type="entry name" value="RNaseH_sf"/>
</dbReference>
<dbReference type="GO" id="GO:0003676">
    <property type="term" value="F:nucleic acid binding"/>
    <property type="evidence" value="ECO:0007669"/>
    <property type="project" value="InterPro"/>
</dbReference>
<dbReference type="InterPro" id="IPR002156">
    <property type="entry name" value="RNaseH_domain"/>
</dbReference>
<feature type="non-terminal residue" evidence="2">
    <location>
        <position position="1"/>
    </location>
</feature>
<accession>A0A5C3NKG2</accession>
<dbReference type="STRING" id="5364.A0A5C3NKG2"/>
<evidence type="ECO:0000313" key="3">
    <source>
        <dbReference type="Proteomes" id="UP000305948"/>
    </source>
</evidence>
<name>A0A5C3NKG2_9AGAM</name>
<evidence type="ECO:0000313" key="2">
    <source>
        <dbReference type="EMBL" id="TFK54101.1"/>
    </source>
</evidence>
<dbReference type="Proteomes" id="UP000305948">
    <property type="component" value="Unassembled WGS sequence"/>
</dbReference>
<dbReference type="AlphaFoldDB" id="A0A5C3NKG2"/>